<feature type="domain" description="Protein kinase" evidence="6">
    <location>
        <begin position="107"/>
        <end position="311"/>
    </location>
</feature>
<dbReference type="InterPro" id="IPR011009">
    <property type="entry name" value="Kinase-like_dom_sf"/>
</dbReference>
<dbReference type="EMBL" id="CAUYUJ010020572">
    <property type="protein sequence ID" value="CAK0899247.1"/>
    <property type="molecule type" value="Genomic_DNA"/>
</dbReference>
<evidence type="ECO:0000259" key="6">
    <source>
        <dbReference type="PROSITE" id="PS50011"/>
    </source>
</evidence>
<evidence type="ECO:0000313" key="7">
    <source>
        <dbReference type="EMBL" id="CAK0899247.1"/>
    </source>
</evidence>
<dbReference type="SMART" id="SM00220">
    <property type="entry name" value="S_TKc"/>
    <property type="match status" value="1"/>
</dbReference>
<evidence type="ECO:0000256" key="1">
    <source>
        <dbReference type="ARBA" id="ARBA00022741"/>
    </source>
</evidence>
<gene>
    <name evidence="7" type="ORF">PCOR1329_LOCUS76812</name>
</gene>
<keyword evidence="2 3" id="KW-0067">ATP-binding</keyword>
<dbReference type="InterPro" id="IPR000719">
    <property type="entry name" value="Prot_kinase_dom"/>
</dbReference>
<accession>A0ABN9XHQ7</accession>
<feature type="binding site" evidence="3">
    <location>
        <position position="146"/>
    </location>
    <ligand>
        <name>ATP</name>
        <dbReference type="ChEBI" id="CHEBI:30616"/>
    </ligand>
</feature>
<feature type="non-terminal residue" evidence="7">
    <location>
        <position position="311"/>
    </location>
</feature>
<dbReference type="PANTHER" id="PTHR44167:SF24">
    <property type="entry name" value="SERINE_THREONINE-PROTEIN KINASE CHK2"/>
    <property type="match status" value="1"/>
</dbReference>
<evidence type="ECO:0000256" key="3">
    <source>
        <dbReference type="PROSITE-ProRule" id="PRU10141"/>
    </source>
</evidence>
<evidence type="ECO:0000313" key="8">
    <source>
        <dbReference type="Proteomes" id="UP001189429"/>
    </source>
</evidence>
<dbReference type="PROSITE" id="PS00108">
    <property type="entry name" value="PROTEIN_KINASE_ST"/>
    <property type="match status" value="1"/>
</dbReference>
<comment type="caution">
    <text evidence="7">The sequence shown here is derived from an EMBL/GenBank/DDBJ whole genome shotgun (WGS) entry which is preliminary data.</text>
</comment>
<dbReference type="InterPro" id="IPR008271">
    <property type="entry name" value="Ser/Thr_kinase_AS"/>
</dbReference>
<keyword evidence="4" id="KW-0808">Transferase</keyword>
<protein>
    <recommendedName>
        <fullName evidence="6">Protein kinase domain-containing protein</fullName>
    </recommendedName>
</protein>
<reference evidence="7" key="1">
    <citation type="submission" date="2023-10" db="EMBL/GenBank/DDBJ databases">
        <authorList>
            <person name="Chen Y."/>
            <person name="Shah S."/>
            <person name="Dougan E. K."/>
            <person name="Thang M."/>
            <person name="Chan C."/>
        </authorList>
    </citation>
    <scope>NUCLEOTIDE SEQUENCE [LARGE SCALE GENOMIC DNA]</scope>
</reference>
<name>A0ABN9XHQ7_9DINO</name>
<sequence>MRLPANPDTPGAAAIDASSLLRRGERNASRPPRRARARPTPPWGLGRRPMGHQASCYDDGRSVLVEGGGAPEKRAAREPDRATSSRLVFARSRVFKPHTRTRLQDFYQQEKLLGQGSHGKVIKAAAASARGTTAEGWLNSRGVAVKCFALGGGPGTLRTQQGVESRAAKASFERERQMLAQLEHPHIVKMFECFEDRDHLFIVMEVCHGGELYEYVADRVTRGHSAVGLEQGLVFFRQMLHATSYLHAKQLVHRDLKTENFLLLGPPGSPDADVVKMCDFGSTTLLHRLEPRAMGMIGTLSYTAPEVYLDK</sequence>
<proteinExistence type="inferred from homology"/>
<keyword evidence="4" id="KW-0723">Serine/threonine-protein kinase</keyword>
<evidence type="ECO:0000256" key="4">
    <source>
        <dbReference type="RuleBase" id="RU000304"/>
    </source>
</evidence>
<dbReference type="Pfam" id="PF00069">
    <property type="entry name" value="Pkinase"/>
    <property type="match status" value="1"/>
</dbReference>
<dbReference type="InterPro" id="IPR017441">
    <property type="entry name" value="Protein_kinase_ATP_BS"/>
</dbReference>
<keyword evidence="8" id="KW-1185">Reference proteome</keyword>
<dbReference type="PROSITE" id="PS00107">
    <property type="entry name" value="PROTEIN_KINASE_ATP"/>
    <property type="match status" value="1"/>
</dbReference>
<feature type="region of interest" description="Disordered" evidence="5">
    <location>
        <begin position="1"/>
        <end position="50"/>
    </location>
</feature>
<organism evidence="7 8">
    <name type="scientific">Prorocentrum cordatum</name>
    <dbReference type="NCBI Taxonomy" id="2364126"/>
    <lineage>
        <taxon>Eukaryota</taxon>
        <taxon>Sar</taxon>
        <taxon>Alveolata</taxon>
        <taxon>Dinophyceae</taxon>
        <taxon>Prorocentrales</taxon>
        <taxon>Prorocentraceae</taxon>
        <taxon>Prorocentrum</taxon>
    </lineage>
</organism>
<dbReference type="PANTHER" id="PTHR44167">
    <property type="entry name" value="OVARIAN-SPECIFIC SERINE/THREONINE-PROTEIN KINASE LOK-RELATED"/>
    <property type="match status" value="1"/>
</dbReference>
<evidence type="ECO:0000256" key="5">
    <source>
        <dbReference type="SAM" id="MobiDB-lite"/>
    </source>
</evidence>
<keyword evidence="4" id="KW-0418">Kinase</keyword>
<dbReference type="Gene3D" id="1.10.510.10">
    <property type="entry name" value="Transferase(Phosphotransferase) domain 1"/>
    <property type="match status" value="1"/>
</dbReference>
<comment type="similarity">
    <text evidence="4">Belongs to the protein kinase superfamily.</text>
</comment>
<dbReference type="Proteomes" id="UP001189429">
    <property type="component" value="Unassembled WGS sequence"/>
</dbReference>
<evidence type="ECO:0000256" key="2">
    <source>
        <dbReference type="ARBA" id="ARBA00022840"/>
    </source>
</evidence>
<keyword evidence="1 3" id="KW-0547">Nucleotide-binding</keyword>
<dbReference type="PROSITE" id="PS50011">
    <property type="entry name" value="PROTEIN_KINASE_DOM"/>
    <property type="match status" value="1"/>
</dbReference>
<dbReference type="SUPFAM" id="SSF56112">
    <property type="entry name" value="Protein kinase-like (PK-like)"/>
    <property type="match status" value="1"/>
</dbReference>